<organism evidence="1 2">
    <name type="scientific">Sorghum bicolor</name>
    <name type="common">Sorghum</name>
    <name type="synonym">Sorghum vulgare</name>
    <dbReference type="NCBI Taxonomy" id="4558"/>
    <lineage>
        <taxon>Eukaryota</taxon>
        <taxon>Viridiplantae</taxon>
        <taxon>Streptophyta</taxon>
        <taxon>Embryophyta</taxon>
        <taxon>Tracheophyta</taxon>
        <taxon>Spermatophyta</taxon>
        <taxon>Magnoliopsida</taxon>
        <taxon>Liliopsida</taxon>
        <taxon>Poales</taxon>
        <taxon>Poaceae</taxon>
        <taxon>PACMAD clade</taxon>
        <taxon>Panicoideae</taxon>
        <taxon>Andropogonodae</taxon>
        <taxon>Andropogoneae</taxon>
        <taxon>Sorghinae</taxon>
        <taxon>Sorghum</taxon>
    </lineage>
</organism>
<dbReference type="AlphaFoldDB" id="A0A921UUW9"/>
<comment type="caution">
    <text evidence="1">The sequence shown here is derived from an EMBL/GenBank/DDBJ whole genome shotgun (WGS) entry which is preliminary data.</text>
</comment>
<sequence>MISLRHAQVERGKKSFRRKERIKSTCHIYQAVRPVGDPGV</sequence>
<accession>A0A921UUW9</accession>
<dbReference type="EMBL" id="CM027681">
    <property type="protein sequence ID" value="KAG0544285.1"/>
    <property type="molecule type" value="Genomic_DNA"/>
</dbReference>
<name>A0A921UUW9_SORBI</name>
<evidence type="ECO:0000313" key="2">
    <source>
        <dbReference type="Proteomes" id="UP000807115"/>
    </source>
</evidence>
<reference evidence="1" key="2">
    <citation type="submission" date="2020-10" db="EMBL/GenBank/DDBJ databases">
        <authorList>
            <person name="Cooper E.A."/>
            <person name="Brenton Z.W."/>
            <person name="Flinn B.S."/>
            <person name="Jenkins J."/>
            <person name="Shu S."/>
            <person name="Flowers D."/>
            <person name="Luo F."/>
            <person name="Wang Y."/>
            <person name="Xia P."/>
            <person name="Barry K."/>
            <person name="Daum C."/>
            <person name="Lipzen A."/>
            <person name="Yoshinaga Y."/>
            <person name="Schmutz J."/>
            <person name="Saski C."/>
            <person name="Vermerris W."/>
            <person name="Kresovich S."/>
        </authorList>
    </citation>
    <scope>NUCLEOTIDE SEQUENCE</scope>
</reference>
<proteinExistence type="predicted"/>
<evidence type="ECO:0000313" key="1">
    <source>
        <dbReference type="EMBL" id="KAG0544285.1"/>
    </source>
</evidence>
<dbReference type="Proteomes" id="UP000807115">
    <property type="component" value="Chromosome 2"/>
</dbReference>
<reference evidence="1" key="1">
    <citation type="journal article" date="2019" name="BMC Genomics">
        <title>A new reference genome for Sorghum bicolor reveals high levels of sequence similarity between sweet and grain genotypes: implications for the genetics of sugar metabolism.</title>
        <authorList>
            <person name="Cooper E.A."/>
            <person name="Brenton Z.W."/>
            <person name="Flinn B.S."/>
            <person name="Jenkins J."/>
            <person name="Shu S."/>
            <person name="Flowers D."/>
            <person name="Luo F."/>
            <person name="Wang Y."/>
            <person name="Xia P."/>
            <person name="Barry K."/>
            <person name="Daum C."/>
            <person name="Lipzen A."/>
            <person name="Yoshinaga Y."/>
            <person name="Schmutz J."/>
            <person name="Saski C."/>
            <person name="Vermerris W."/>
            <person name="Kresovich S."/>
        </authorList>
    </citation>
    <scope>NUCLEOTIDE SEQUENCE</scope>
</reference>
<gene>
    <name evidence="1" type="ORF">BDA96_02G262100</name>
</gene>
<protein>
    <submittedName>
        <fullName evidence="1">Uncharacterized protein</fullName>
    </submittedName>
</protein>